<evidence type="ECO:0000256" key="1">
    <source>
        <dbReference type="ARBA" id="ARBA00010048"/>
    </source>
</evidence>
<dbReference type="SUPFAM" id="SSF46579">
    <property type="entry name" value="Prefoldin"/>
    <property type="match status" value="1"/>
</dbReference>
<protein>
    <submittedName>
        <fullName evidence="3">Putative prefoldin subunit 5</fullName>
    </submittedName>
</protein>
<dbReference type="Proteomes" id="UP000324585">
    <property type="component" value="Unassembled WGS sequence"/>
</dbReference>
<evidence type="ECO:0000256" key="2">
    <source>
        <dbReference type="SAM" id="Coils"/>
    </source>
</evidence>
<reference evidence="4" key="1">
    <citation type="journal article" date="2019" name="Nat. Commun.">
        <title>Expansion of phycobilisome linker gene families in mesophilic red algae.</title>
        <authorList>
            <person name="Lee J."/>
            <person name="Kim D."/>
            <person name="Bhattacharya D."/>
            <person name="Yoon H.S."/>
        </authorList>
    </citation>
    <scope>NUCLEOTIDE SEQUENCE [LARGE SCALE GENOMIC DNA]</scope>
    <source>
        <strain evidence="4">CCMP 1328</strain>
    </source>
</reference>
<dbReference type="CDD" id="cd23157">
    <property type="entry name" value="Prefoldin_5"/>
    <property type="match status" value="1"/>
</dbReference>
<comment type="similarity">
    <text evidence="1">Belongs to the prefoldin subunit alpha family.</text>
</comment>
<proteinExistence type="inferred from homology"/>
<comment type="caution">
    <text evidence="3">The sequence shown here is derived from an EMBL/GenBank/DDBJ whole genome shotgun (WGS) entry which is preliminary data.</text>
</comment>
<dbReference type="NCBIfam" id="TIGR00293">
    <property type="entry name" value="prefoldin subunit alpha"/>
    <property type="match status" value="1"/>
</dbReference>
<dbReference type="Gene3D" id="1.10.287.370">
    <property type="match status" value="1"/>
</dbReference>
<dbReference type="InterPro" id="IPR004127">
    <property type="entry name" value="Prefoldin_subunit_alpha"/>
</dbReference>
<gene>
    <name evidence="3" type="ORF">FVE85_7232</name>
</gene>
<dbReference type="GO" id="GO:0016272">
    <property type="term" value="C:prefoldin complex"/>
    <property type="evidence" value="ECO:0007669"/>
    <property type="project" value="InterPro"/>
</dbReference>
<dbReference type="GO" id="GO:0005737">
    <property type="term" value="C:cytoplasm"/>
    <property type="evidence" value="ECO:0007669"/>
    <property type="project" value="TreeGrafter"/>
</dbReference>
<dbReference type="AlphaFoldDB" id="A0A5J4ZAI1"/>
<sequence>MAVQGGSVHLGSLSIEQLQQLRKAGQDEIEDLSQSLAQLQNAVYRLNNSKHAAGEYATLQAGNEILVPMTPSVYVPGSVIAQQNLLVDLGTGYYAEMTVQEAEAYFARRVKTVKEQIEKATQMLSQKRQQIEAITIVLQRKTMLAAGAAPAAAGSS</sequence>
<organism evidence="3 4">
    <name type="scientific">Porphyridium purpureum</name>
    <name type="common">Red alga</name>
    <name type="synonym">Porphyridium cruentum</name>
    <dbReference type="NCBI Taxonomy" id="35688"/>
    <lineage>
        <taxon>Eukaryota</taxon>
        <taxon>Rhodophyta</taxon>
        <taxon>Bangiophyceae</taxon>
        <taxon>Porphyridiales</taxon>
        <taxon>Porphyridiaceae</taxon>
        <taxon>Porphyridium</taxon>
    </lineage>
</organism>
<dbReference type="OMA" id="QAKFKAC"/>
<dbReference type="GO" id="GO:0051082">
    <property type="term" value="F:unfolded protein binding"/>
    <property type="evidence" value="ECO:0007669"/>
    <property type="project" value="InterPro"/>
</dbReference>
<dbReference type="GO" id="GO:1990115">
    <property type="term" value="P:RNA polymerase III assembly"/>
    <property type="evidence" value="ECO:0007669"/>
    <property type="project" value="TreeGrafter"/>
</dbReference>
<dbReference type="Pfam" id="PF02996">
    <property type="entry name" value="Prefoldin"/>
    <property type="match status" value="1"/>
</dbReference>
<dbReference type="GO" id="GO:0006457">
    <property type="term" value="P:protein folding"/>
    <property type="evidence" value="ECO:0007669"/>
    <property type="project" value="InterPro"/>
</dbReference>
<keyword evidence="2" id="KW-0175">Coiled coil</keyword>
<dbReference type="InterPro" id="IPR011599">
    <property type="entry name" value="PFD_alpha_archaea"/>
</dbReference>
<dbReference type="PANTHER" id="PTHR12674">
    <property type="entry name" value="PREFOLDIN SUBUNIT 5"/>
    <property type="match status" value="1"/>
</dbReference>
<dbReference type="GO" id="GO:1990114">
    <property type="term" value="P:RNA polymerase II core complex assembly"/>
    <property type="evidence" value="ECO:0007669"/>
    <property type="project" value="TreeGrafter"/>
</dbReference>
<dbReference type="PANTHER" id="PTHR12674:SF2">
    <property type="entry name" value="PREFOLDIN SUBUNIT 5"/>
    <property type="match status" value="1"/>
</dbReference>
<dbReference type="GO" id="GO:1990113">
    <property type="term" value="P:RNA polymerase I assembly"/>
    <property type="evidence" value="ECO:0007669"/>
    <property type="project" value="TreeGrafter"/>
</dbReference>
<name>A0A5J4ZAI1_PORPP</name>
<dbReference type="EMBL" id="VRMN01000001">
    <property type="protein sequence ID" value="KAA8499647.1"/>
    <property type="molecule type" value="Genomic_DNA"/>
</dbReference>
<evidence type="ECO:0000313" key="3">
    <source>
        <dbReference type="EMBL" id="KAA8499647.1"/>
    </source>
</evidence>
<evidence type="ECO:0000313" key="4">
    <source>
        <dbReference type="Proteomes" id="UP000324585"/>
    </source>
</evidence>
<dbReference type="OrthoDB" id="10267474at2759"/>
<feature type="coiled-coil region" evidence="2">
    <location>
        <begin position="15"/>
        <end position="49"/>
    </location>
</feature>
<dbReference type="InterPro" id="IPR009053">
    <property type="entry name" value="Prefoldin"/>
</dbReference>
<keyword evidence="4" id="KW-1185">Reference proteome</keyword>
<accession>A0A5J4ZAI1</accession>